<evidence type="ECO:0000259" key="2">
    <source>
        <dbReference type="Pfam" id="PF13649"/>
    </source>
</evidence>
<evidence type="ECO:0000256" key="1">
    <source>
        <dbReference type="ARBA" id="ARBA00022679"/>
    </source>
</evidence>
<evidence type="ECO:0000313" key="4">
    <source>
        <dbReference type="Proteomes" id="UP000034176"/>
    </source>
</evidence>
<dbReference type="SUPFAM" id="SSF53335">
    <property type="entry name" value="S-adenosyl-L-methionine-dependent methyltransferases"/>
    <property type="match status" value="1"/>
</dbReference>
<dbReference type="Pfam" id="PF13649">
    <property type="entry name" value="Methyltransf_25"/>
    <property type="match status" value="1"/>
</dbReference>
<sequence length="190" mass="22491">MTIINFLRNIIIPIKEINVVLPKNGFIYEVGSGYGSLANAISNNYPDRKVIGLDFDQNKILRANCQVKTKNLQFMHADALKFEYKECDGVIMSDFLHHIDYKKQVMLLQKIEKKIRKSGLLIIKEIDENDSWRRNMSRIWDLLLYPKDAIYYRSKNDWTKIVRKLSYDVKIKRTNIFFPGSTYLYICRKI</sequence>
<dbReference type="Proteomes" id="UP000034176">
    <property type="component" value="Unassembled WGS sequence"/>
</dbReference>
<dbReference type="AlphaFoldDB" id="A0A0G0ASP4"/>
<gene>
    <name evidence="3" type="ORF">UR52_C0001G0019</name>
</gene>
<evidence type="ECO:0000313" key="3">
    <source>
        <dbReference type="EMBL" id="KKP59939.1"/>
    </source>
</evidence>
<protein>
    <recommendedName>
        <fullName evidence="2">Methyltransferase domain-containing protein</fullName>
    </recommendedName>
</protein>
<reference evidence="3 4" key="1">
    <citation type="journal article" date="2015" name="Nature">
        <title>rRNA introns, odd ribosomes, and small enigmatic genomes across a large radiation of phyla.</title>
        <authorList>
            <person name="Brown C.T."/>
            <person name="Hug L.A."/>
            <person name="Thomas B.C."/>
            <person name="Sharon I."/>
            <person name="Castelle C.J."/>
            <person name="Singh A."/>
            <person name="Wilkins M.J."/>
            <person name="Williams K.H."/>
            <person name="Banfield J.F."/>
        </authorList>
    </citation>
    <scope>NUCLEOTIDE SEQUENCE [LARGE SCALE GENOMIC DNA]</scope>
</reference>
<name>A0A0G0ASP4_9BACT</name>
<accession>A0A0G0ASP4</accession>
<dbReference type="InterPro" id="IPR029063">
    <property type="entry name" value="SAM-dependent_MTases_sf"/>
</dbReference>
<dbReference type="STRING" id="1618434.UR52_C0001G0019"/>
<proteinExistence type="predicted"/>
<dbReference type="PANTHER" id="PTHR43861">
    <property type="entry name" value="TRANS-ACONITATE 2-METHYLTRANSFERASE-RELATED"/>
    <property type="match status" value="1"/>
</dbReference>
<dbReference type="Gene3D" id="3.40.50.150">
    <property type="entry name" value="Vaccinia Virus protein VP39"/>
    <property type="match status" value="1"/>
</dbReference>
<comment type="caution">
    <text evidence="3">The sequence shown here is derived from an EMBL/GenBank/DDBJ whole genome shotgun (WGS) entry which is preliminary data.</text>
</comment>
<dbReference type="InterPro" id="IPR041698">
    <property type="entry name" value="Methyltransf_25"/>
</dbReference>
<dbReference type="GO" id="GO:0008168">
    <property type="term" value="F:methyltransferase activity"/>
    <property type="evidence" value="ECO:0007669"/>
    <property type="project" value="InterPro"/>
</dbReference>
<dbReference type="EMBL" id="LBPN01000001">
    <property type="protein sequence ID" value="KKP59939.1"/>
    <property type="molecule type" value="Genomic_DNA"/>
</dbReference>
<dbReference type="InterPro" id="IPR016461">
    <property type="entry name" value="COMT-like"/>
</dbReference>
<keyword evidence="1" id="KW-0808">Transferase</keyword>
<feature type="domain" description="Methyltransferase" evidence="2">
    <location>
        <begin position="27"/>
        <end position="119"/>
    </location>
</feature>
<organism evidence="3 4">
    <name type="scientific">Candidatus Gottesmanbacteria bacterium GW2011_GWA1_34_13</name>
    <dbReference type="NCBI Taxonomy" id="1618434"/>
    <lineage>
        <taxon>Bacteria</taxon>
        <taxon>Candidatus Gottesmaniibacteriota</taxon>
    </lineage>
</organism>
<dbReference type="PROSITE" id="PS51683">
    <property type="entry name" value="SAM_OMT_II"/>
    <property type="match status" value="1"/>
</dbReference>